<gene>
    <name evidence="1" type="ORF">AVEN_215665_1</name>
</gene>
<dbReference type="EMBL" id="BGPR01006614">
    <property type="protein sequence ID" value="GBN20431.1"/>
    <property type="molecule type" value="Genomic_DNA"/>
</dbReference>
<evidence type="ECO:0000313" key="2">
    <source>
        <dbReference type="Proteomes" id="UP000499080"/>
    </source>
</evidence>
<evidence type="ECO:0000313" key="1">
    <source>
        <dbReference type="EMBL" id="GBN20431.1"/>
    </source>
</evidence>
<proteinExistence type="predicted"/>
<dbReference type="Proteomes" id="UP000499080">
    <property type="component" value="Unassembled WGS sequence"/>
</dbReference>
<organism evidence="1 2">
    <name type="scientific">Araneus ventricosus</name>
    <name type="common">Orbweaver spider</name>
    <name type="synonym">Epeira ventricosa</name>
    <dbReference type="NCBI Taxonomy" id="182803"/>
    <lineage>
        <taxon>Eukaryota</taxon>
        <taxon>Metazoa</taxon>
        <taxon>Ecdysozoa</taxon>
        <taxon>Arthropoda</taxon>
        <taxon>Chelicerata</taxon>
        <taxon>Arachnida</taxon>
        <taxon>Araneae</taxon>
        <taxon>Araneomorphae</taxon>
        <taxon>Entelegynae</taxon>
        <taxon>Araneoidea</taxon>
        <taxon>Araneidae</taxon>
        <taxon>Araneus</taxon>
    </lineage>
</organism>
<accession>A0A4Y2M075</accession>
<dbReference type="AlphaFoldDB" id="A0A4Y2M075"/>
<sequence>MSCIPERRCANYRNAGSNPGQDEFEVLLQSESASYKRRMCFFMSFAVLDQEPWSLALNDGLKLAVGVAIACHNEGPWSEEINQSDTLHVPEHAHIASAYPSQ</sequence>
<reference evidence="1 2" key="1">
    <citation type="journal article" date="2019" name="Sci. Rep.">
        <title>Orb-weaving spider Araneus ventricosus genome elucidates the spidroin gene catalogue.</title>
        <authorList>
            <person name="Kono N."/>
            <person name="Nakamura H."/>
            <person name="Ohtoshi R."/>
            <person name="Moran D.A.P."/>
            <person name="Shinohara A."/>
            <person name="Yoshida Y."/>
            <person name="Fujiwara M."/>
            <person name="Mori M."/>
            <person name="Tomita M."/>
            <person name="Arakawa K."/>
        </authorList>
    </citation>
    <scope>NUCLEOTIDE SEQUENCE [LARGE SCALE GENOMIC DNA]</scope>
</reference>
<name>A0A4Y2M075_ARAVE</name>
<keyword evidence="2" id="KW-1185">Reference proteome</keyword>
<comment type="caution">
    <text evidence="1">The sequence shown here is derived from an EMBL/GenBank/DDBJ whole genome shotgun (WGS) entry which is preliminary data.</text>
</comment>
<protein>
    <submittedName>
        <fullName evidence="1">Uncharacterized protein</fullName>
    </submittedName>
</protein>